<sequence>MIPKTERLLMELIALQDLFCTFTPLKINFCSLGTKFDIFQNLHILYLEYGILPSSGYGVLILFPSWSFMKCRHGYVVSSLMDTAYRMSEQEDLEVLWSIVKARFKKVQPVNDLDCYLLHTLKTMFEHHVENSVWKNQQGLAKMYPLTNYTLTQMWNNVRLQVDYEFEMACDLLRLVGRQLREGYVHCLRSCKTSCKKSLRPSHQPDIAFVVGKLSWYTSNPVSTPTNTNEKLIPTNGQAVSQLEYSRLIGYLMYVMTCSRPEIAFVVGELSAISWASKKQTCITGSTIEYEFVALAAAGKESEWLKNMLLEIPLWSKPIEHISIRCDSAATLAKAYSQMYNGKSRHLGVRHSMIHELITNGVVSLNCTKLGRIVENLVNRGFSSYRIMGLEVQSVLPLVTEHPDSDSGKKIQVADEVQWVHSLNVIHQSNGFSFGTPRVVS</sequence>
<reference evidence="1" key="1">
    <citation type="journal article" date="2019" name="Sci. Rep.">
        <title>Draft genome of Tanacetum cinerariifolium, the natural source of mosquito coil.</title>
        <authorList>
            <person name="Yamashiro T."/>
            <person name="Shiraishi A."/>
            <person name="Satake H."/>
            <person name="Nakayama K."/>
        </authorList>
    </citation>
    <scope>NUCLEOTIDE SEQUENCE</scope>
</reference>
<protein>
    <recommendedName>
        <fullName evidence="2">Zinc finger, CCHC-type</fullName>
    </recommendedName>
</protein>
<accession>A0A6L2JUG8</accession>
<proteinExistence type="predicted"/>
<dbReference type="CDD" id="cd09272">
    <property type="entry name" value="RNase_HI_RT_Ty1"/>
    <property type="match status" value="1"/>
</dbReference>
<dbReference type="AlphaFoldDB" id="A0A6L2JUG8"/>
<gene>
    <name evidence="1" type="ORF">Tci_012746</name>
</gene>
<dbReference type="EMBL" id="BKCJ010001348">
    <property type="protein sequence ID" value="GEU40768.1"/>
    <property type="molecule type" value="Genomic_DNA"/>
</dbReference>
<comment type="caution">
    <text evidence="1">The sequence shown here is derived from an EMBL/GenBank/DDBJ whole genome shotgun (WGS) entry which is preliminary data.</text>
</comment>
<evidence type="ECO:0000313" key="1">
    <source>
        <dbReference type="EMBL" id="GEU40768.1"/>
    </source>
</evidence>
<organism evidence="1">
    <name type="scientific">Tanacetum cinerariifolium</name>
    <name type="common">Dalmatian daisy</name>
    <name type="synonym">Chrysanthemum cinerariifolium</name>
    <dbReference type="NCBI Taxonomy" id="118510"/>
    <lineage>
        <taxon>Eukaryota</taxon>
        <taxon>Viridiplantae</taxon>
        <taxon>Streptophyta</taxon>
        <taxon>Embryophyta</taxon>
        <taxon>Tracheophyta</taxon>
        <taxon>Spermatophyta</taxon>
        <taxon>Magnoliopsida</taxon>
        <taxon>eudicotyledons</taxon>
        <taxon>Gunneridae</taxon>
        <taxon>Pentapetalae</taxon>
        <taxon>asterids</taxon>
        <taxon>campanulids</taxon>
        <taxon>Asterales</taxon>
        <taxon>Asteraceae</taxon>
        <taxon>Asteroideae</taxon>
        <taxon>Anthemideae</taxon>
        <taxon>Anthemidinae</taxon>
        <taxon>Tanacetum</taxon>
    </lineage>
</organism>
<dbReference type="PANTHER" id="PTHR11439:SF521">
    <property type="entry name" value="RNA-DIRECTED DNA POLYMERASE"/>
    <property type="match status" value="1"/>
</dbReference>
<name>A0A6L2JUG8_TANCI</name>
<evidence type="ECO:0008006" key="2">
    <source>
        <dbReference type="Google" id="ProtNLM"/>
    </source>
</evidence>
<dbReference type="PANTHER" id="PTHR11439">
    <property type="entry name" value="GAG-POL-RELATED RETROTRANSPOSON"/>
    <property type="match status" value="1"/>
</dbReference>